<dbReference type="InterPro" id="IPR000073">
    <property type="entry name" value="AB_hydrolase_1"/>
</dbReference>
<dbReference type="PRINTS" id="PR00032">
    <property type="entry name" value="HTHARAC"/>
</dbReference>
<dbReference type="InterPro" id="IPR018060">
    <property type="entry name" value="HTH_AraC"/>
</dbReference>
<proteinExistence type="predicted"/>
<evidence type="ECO:0000256" key="1">
    <source>
        <dbReference type="ARBA" id="ARBA00023015"/>
    </source>
</evidence>
<evidence type="ECO:0000256" key="3">
    <source>
        <dbReference type="ARBA" id="ARBA00023163"/>
    </source>
</evidence>
<dbReference type="InterPro" id="IPR018062">
    <property type="entry name" value="HTH_AraC-typ_CS"/>
</dbReference>
<sequence length="403" mass="45485">MQTGSTKYAQSGKVNIAYQEFGSGDICLIVIPGWISNVEQFSHIPPLAAWVNHLTSFCRLILFDKRGTGLSDRVNENELPNMDQRAEDLLAVMKHANIEQAALFGLSEGGPLGLHFASAYPKKVSKLILFGSFAKWVRSDDYPYGLNEEGHLKSINYMAENWGGPVGLQLMAPSVMNDSEVQEYWASYLRHSASPSAAIALYKMNLDIDVRSCLKKIKQPVLLIHRTGDKLVESGHSIFLHQNIPGSELFLSEGTDHLPWFGVKREELTAILTFLLGGNIVKDKRLDKLKTEDVFIIYAIKDYIEKKFNEVISIKGLSRKFGINEFKVKSGFTILFETPVITYLNQTRLEHSIRLLTNSSLSISEIAERVGYTHPNNYTIAFKRKYGMPPNQYRTELNKDAFK</sequence>
<dbReference type="SUPFAM" id="SSF53474">
    <property type="entry name" value="alpha/beta-Hydrolases"/>
    <property type="match status" value="1"/>
</dbReference>
<dbReference type="PROSITE" id="PS00041">
    <property type="entry name" value="HTH_ARAC_FAMILY_1"/>
    <property type="match status" value="1"/>
</dbReference>
<evidence type="ECO:0000313" key="5">
    <source>
        <dbReference type="EMBL" id="SFS32904.1"/>
    </source>
</evidence>
<dbReference type="InterPro" id="IPR050471">
    <property type="entry name" value="AB_hydrolase"/>
</dbReference>
<keyword evidence="1" id="KW-0805">Transcription regulation</keyword>
<dbReference type="PANTHER" id="PTHR43433:SF8">
    <property type="entry name" value="BIFUNCTIONAL LIPASE_ADENYLATE CYCLASE LIPJ"/>
    <property type="match status" value="1"/>
</dbReference>
<evidence type="ECO:0000313" key="6">
    <source>
        <dbReference type="Proteomes" id="UP000183209"/>
    </source>
</evidence>
<dbReference type="PROSITE" id="PS01124">
    <property type="entry name" value="HTH_ARAC_FAMILY_2"/>
    <property type="match status" value="1"/>
</dbReference>
<dbReference type="OrthoDB" id="1410704at2"/>
<dbReference type="Gene3D" id="3.40.50.1820">
    <property type="entry name" value="alpha/beta hydrolase"/>
    <property type="match status" value="1"/>
</dbReference>
<dbReference type="GO" id="GO:0003700">
    <property type="term" value="F:DNA-binding transcription factor activity"/>
    <property type="evidence" value="ECO:0007669"/>
    <property type="project" value="InterPro"/>
</dbReference>
<dbReference type="PANTHER" id="PTHR43433">
    <property type="entry name" value="HYDROLASE, ALPHA/BETA FOLD FAMILY PROTEIN"/>
    <property type="match status" value="1"/>
</dbReference>
<dbReference type="InterPro" id="IPR009057">
    <property type="entry name" value="Homeodomain-like_sf"/>
</dbReference>
<keyword evidence="2" id="KW-0238">DNA-binding</keyword>
<dbReference type="InterPro" id="IPR020449">
    <property type="entry name" value="Tscrpt_reg_AraC-type_HTH"/>
</dbReference>
<name>A0A1I6NY98_9FLAO</name>
<dbReference type="RefSeq" id="WP_074976153.1">
    <property type="nucleotide sequence ID" value="NZ_FPAG01000001.1"/>
</dbReference>
<dbReference type="Proteomes" id="UP000183209">
    <property type="component" value="Unassembled WGS sequence"/>
</dbReference>
<feature type="domain" description="HTH araC/xylS-type" evidence="4">
    <location>
        <begin position="298"/>
        <end position="396"/>
    </location>
</feature>
<dbReference type="EMBL" id="FPAG01000001">
    <property type="protein sequence ID" value="SFS32904.1"/>
    <property type="molecule type" value="Genomic_DNA"/>
</dbReference>
<dbReference type="SMART" id="SM00342">
    <property type="entry name" value="HTH_ARAC"/>
    <property type="match status" value="1"/>
</dbReference>
<dbReference type="AlphaFoldDB" id="A0A1I6NY98"/>
<dbReference type="Pfam" id="PF00561">
    <property type="entry name" value="Abhydrolase_1"/>
    <property type="match status" value="1"/>
</dbReference>
<dbReference type="SUPFAM" id="SSF46689">
    <property type="entry name" value="Homeodomain-like"/>
    <property type="match status" value="1"/>
</dbReference>
<dbReference type="Pfam" id="PF12833">
    <property type="entry name" value="HTH_18"/>
    <property type="match status" value="1"/>
</dbReference>
<protein>
    <submittedName>
        <fullName evidence="5">Pimeloyl-ACP methyl ester carboxylesterase</fullName>
    </submittedName>
</protein>
<reference evidence="5 6" key="1">
    <citation type="submission" date="2016-10" db="EMBL/GenBank/DDBJ databases">
        <authorList>
            <person name="de Groot N.N."/>
        </authorList>
    </citation>
    <scope>NUCLEOTIDE SEQUENCE [LARGE SCALE GENOMIC DNA]</scope>
    <source>
        <strain evidence="5 6">CGMCC 1.6114</strain>
    </source>
</reference>
<organism evidence="5 6">
    <name type="scientific">Zhouia amylolytica</name>
    <dbReference type="NCBI Taxonomy" id="376730"/>
    <lineage>
        <taxon>Bacteria</taxon>
        <taxon>Pseudomonadati</taxon>
        <taxon>Bacteroidota</taxon>
        <taxon>Flavobacteriia</taxon>
        <taxon>Flavobacteriales</taxon>
        <taxon>Flavobacteriaceae</taxon>
        <taxon>Zhouia</taxon>
    </lineage>
</organism>
<keyword evidence="3" id="KW-0804">Transcription</keyword>
<dbReference type="PRINTS" id="PR00111">
    <property type="entry name" value="ABHYDROLASE"/>
</dbReference>
<accession>A0A1I6NY98</accession>
<gene>
    <name evidence="5" type="ORF">SAMN04487906_0013</name>
</gene>
<dbReference type="GO" id="GO:0043565">
    <property type="term" value="F:sequence-specific DNA binding"/>
    <property type="evidence" value="ECO:0007669"/>
    <property type="project" value="InterPro"/>
</dbReference>
<dbReference type="InterPro" id="IPR029058">
    <property type="entry name" value="AB_hydrolase_fold"/>
</dbReference>
<evidence type="ECO:0000259" key="4">
    <source>
        <dbReference type="PROSITE" id="PS01124"/>
    </source>
</evidence>
<evidence type="ECO:0000256" key="2">
    <source>
        <dbReference type="ARBA" id="ARBA00023125"/>
    </source>
</evidence>
<dbReference type="Gene3D" id="1.10.10.60">
    <property type="entry name" value="Homeodomain-like"/>
    <property type="match status" value="1"/>
</dbReference>